<dbReference type="Pfam" id="PF13602">
    <property type="entry name" value="ADH_zinc_N_2"/>
    <property type="match status" value="1"/>
</dbReference>
<dbReference type="Pfam" id="PF00109">
    <property type="entry name" value="ketoacyl-synt"/>
    <property type="match status" value="1"/>
</dbReference>
<dbReference type="GO" id="GO:0004315">
    <property type="term" value="F:3-oxoacyl-[acyl-carrier-protein] synthase activity"/>
    <property type="evidence" value="ECO:0007669"/>
    <property type="project" value="InterPro"/>
</dbReference>
<dbReference type="Gene3D" id="3.40.47.10">
    <property type="match status" value="1"/>
</dbReference>
<dbReference type="Gene3D" id="3.40.50.720">
    <property type="entry name" value="NAD(P)-binding Rossmann-like Domain"/>
    <property type="match status" value="2"/>
</dbReference>
<dbReference type="Pfam" id="PF00550">
    <property type="entry name" value="PP-binding"/>
    <property type="match status" value="1"/>
</dbReference>
<dbReference type="CDD" id="cd00833">
    <property type="entry name" value="PKS"/>
    <property type="match status" value="1"/>
</dbReference>
<dbReference type="InterPro" id="IPR049552">
    <property type="entry name" value="PKS_DH_N"/>
</dbReference>
<dbReference type="InterPro" id="IPR050091">
    <property type="entry name" value="PKS_NRPS_Biosynth_Enz"/>
</dbReference>
<evidence type="ECO:0000256" key="7">
    <source>
        <dbReference type="ARBA" id="ARBA00023315"/>
    </source>
</evidence>
<keyword evidence="3" id="KW-0808">Transferase</keyword>
<accession>A0A8H3FYR8</accession>
<evidence type="ECO:0000256" key="2">
    <source>
        <dbReference type="ARBA" id="ARBA00022553"/>
    </source>
</evidence>
<evidence type="ECO:0000259" key="10">
    <source>
        <dbReference type="PROSITE" id="PS52004"/>
    </source>
</evidence>
<evidence type="ECO:0000256" key="4">
    <source>
        <dbReference type="ARBA" id="ARBA00022857"/>
    </source>
</evidence>
<dbReference type="InterPro" id="IPR032821">
    <property type="entry name" value="PKS_assoc"/>
</dbReference>
<dbReference type="InterPro" id="IPR036736">
    <property type="entry name" value="ACP-like_sf"/>
</dbReference>
<dbReference type="SMART" id="SM00826">
    <property type="entry name" value="PKS_DH"/>
    <property type="match status" value="1"/>
</dbReference>
<dbReference type="Gene3D" id="1.10.1200.10">
    <property type="entry name" value="ACP-like"/>
    <property type="match status" value="1"/>
</dbReference>
<dbReference type="PANTHER" id="PTHR43775:SF29">
    <property type="entry name" value="ASPERFURANONE POLYKETIDE SYNTHASE AFOG-RELATED"/>
    <property type="match status" value="1"/>
</dbReference>
<dbReference type="InterPro" id="IPR056501">
    <property type="entry name" value="NAD-bd_HRPKS_sdrA"/>
</dbReference>
<keyword evidence="6" id="KW-0511">Multifunctional enzyme</keyword>
<feature type="active site" description="Proton donor; for dehydratase activity" evidence="8">
    <location>
        <position position="1256"/>
    </location>
</feature>
<dbReference type="SUPFAM" id="SSF47336">
    <property type="entry name" value="ACP-like"/>
    <property type="match status" value="1"/>
</dbReference>
<keyword evidence="5" id="KW-0560">Oxidoreductase</keyword>
<dbReference type="PROSITE" id="PS50075">
    <property type="entry name" value="CARRIER"/>
    <property type="match status" value="1"/>
</dbReference>
<dbReference type="InterPro" id="IPR029063">
    <property type="entry name" value="SAM-dependent_MTases_sf"/>
</dbReference>
<dbReference type="CDD" id="cd02440">
    <property type="entry name" value="AdoMet_MTases"/>
    <property type="match status" value="1"/>
</dbReference>
<dbReference type="InterPro" id="IPR016035">
    <property type="entry name" value="Acyl_Trfase/lysoPLipase"/>
</dbReference>
<dbReference type="InterPro" id="IPR020806">
    <property type="entry name" value="PKS_PP-bd"/>
</dbReference>
<dbReference type="InterPro" id="IPR042104">
    <property type="entry name" value="PKS_dehydratase_sf"/>
</dbReference>
<dbReference type="GO" id="GO:0016491">
    <property type="term" value="F:oxidoreductase activity"/>
    <property type="evidence" value="ECO:0007669"/>
    <property type="project" value="UniProtKB-KW"/>
</dbReference>
<dbReference type="InterPro" id="IPR057326">
    <property type="entry name" value="KR_dom"/>
</dbReference>
<feature type="region of interest" description="N-terminal hotdog fold" evidence="8">
    <location>
        <begin position="1033"/>
        <end position="1166"/>
    </location>
</feature>
<dbReference type="InterPro" id="IPR013217">
    <property type="entry name" value="Methyltransf_12"/>
</dbReference>
<dbReference type="SMART" id="SM00822">
    <property type="entry name" value="PKS_KR"/>
    <property type="match status" value="1"/>
</dbReference>
<dbReference type="SUPFAM" id="SSF52151">
    <property type="entry name" value="FabD/lysophospholipase-like"/>
    <property type="match status" value="1"/>
</dbReference>
<dbReference type="InterPro" id="IPR009081">
    <property type="entry name" value="PP-bd_ACP"/>
</dbReference>
<organism evidence="12 13">
    <name type="scientific">Gomphillus americanus</name>
    <dbReference type="NCBI Taxonomy" id="1940652"/>
    <lineage>
        <taxon>Eukaryota</taxon>
        <taxon>Fungi</taxon>
        <taxon>Dikarya</taxon>
        <taxon>Ascomycota</taxon>
        <taxon>Pezizomycotina</taxon>
        <taxon>Lecanoromycetes</taxon>
        <taxon>OSLEUM clade</taxon>
        <taxon>Ostropomycetidae</taxon>
        <taxon>Ostropales</taxon>
        <taxon>Graphidaceae</taxon>
        <taxon>Gomphilloideae</taxon>
        <taxon>Gomphillus</taxon>
    </lineage>
</organism>
<dbReference type="SMART" id="SM00829">
    <property type="entry name" value="PKS_ER"/>
    <property type="match status" value="1"/>
</dbReference>
<dbReference type="InterPro" id="IPR016036">
    <property type="entry name" value="Malonyl_transacylase_ACP-bd"/>
</dbReference>
<dbReference type="Pfam" id="PF08240">
    <property type="entry name" value="ADH_N"/>
    <property type="match status" value="1"/>
</dbReference>
<evidence type="ECO:0000259" key="11">
    <source>
        <dbReference type="PROSITE" id="PS52019"/>
    </source>
</evidence>
<dbReference type="EMBL" id="CAJPDQ010000034">
    <property type="protein sequence ID" value="CAF9929931.1"/>
    <property type="molecule type" value="Genomic_DNA"/>
</dbReference>
<dbReference type="SUPFAM" id="SSF50129">
    <property type="entry name" value="GroES-like"/>
    <property type="match status" value="1"/>
</dbReference>
<evidence type="ECO:0000256" key="8">
    <source>
        <dbReference type="PROSITE-ProRule" id="PRU01363"/>
    </source>
</evidence>
<dbReference type="PROSITE" id="PS52004">
    <property type="entry name" value="KS3_2"/>
    <property type="match status" value="1"/>
</dbReference>
<dbReference type="SUPFAM" id="SSF53335">
    <property type="entry name" value="S-adenosyl-L-methionine-dependent methyltransferases"/>
    <property type="match status" value="1"/>
</dbReference>
<sequence length="2642" mass="288553">MIEPVAIVGFGLRFPQDADTVEGFWKMLVEGRSAMTEVPADRWNVDAFYHPDPNRHDAINARGAHFLKNSVATFDAPFFSIPPGEAACMDPQQRMLLECTYQAIENSGMPMDSVKGTRTSVYVGAFANEYEHLLLKDTQTPAKYFATGVGVAMLANRLSWFYDLRGPSITLNTACSSGLCALHLAVKDIQSGEADMAIAGAANFILNPEMVSIPLSNLGFLGGDSISFAFDDRANGYSRGEGVAVLVLKSLRQALRDNDPIRTIIRGTASNQDGRTPVITQPSGIAQERLLREIYQRAELDPAETGYFEAHGTGTKVGDPIESKAISNVFKDRKGNAPLFVGAVKTNIGHLEGCSGIAGVIKTVLILERGIIPPNVWLEKPNPAINEIGKTIQFPQNQHQWSTNVRRASVNSFGYGGANAHVILEEATGFLKSDDWARFESAGLDNHSSGSSTPGSFHINNDTHSETVHTNGYINGLSLNHQANGVISDPSQKLNGHSISGSKHFASIHNGSTNGTESLTPFTQLNGKITHKKNPSLDKFETAIDSNGPKLFVFSAADESGVTRMKDSYLDYFKNLDASQLEKISLDDLAYTLSQKRSLLAWKSYAIASSIEELHQNLESGTLSKPVRSFGSTQVNLAFVFTGQGAQWYAMGRELLNSEVFRNSLQQSQDVLDTLGCPWNIEAELSRTKAETKVNNASYSQALCTILQIGLVDLLRSFDITPAAVVGHSSGEIAAAYCSGALSHNSAVKIAYLRGVYASQIVAPDGSSLGMMAVSKSPSEFEQLLIAHPKSHGWSKVSVGCINSSKNITLTGDFQQLLELKKILDAEGVFARKLAVEIAYHSPFMASISKSYLESMGQLDEDNRPEHNNSKIVMWSSVTGHVSSRKELCSPDYWVRNLLEQVKFSEALEDLCTNMTELSRIQEDSSICLVEVGPHAALRRPVQDILRAQSSFKGINYASVLVQDKSALITALDVVGFLYCAGCNIDLVKINSPQQKDLRALSGLPSYPFNHSQRYWIESQLSENFRFRKFARHDLLGLPDLDTNSLNAKWRNVIRVSENPWVLDHTMSGTAMYPAAGQLVMAIEAVRQLASEPENISYVQLSEVSFIKPLIINSDDQVGTETRLHLQATESNSDAHLSYSFNIYMYSNGDWTETCRGTVGAEMRQKEDADRDQSVFTQCKRLGDEITSWAEVTPKDMYKNLNEFGVGLGSYFQNLKRTQFDNHGHGSALLNCADINKKIDVPGATQSYLIHPLALDCLLQVPFLADSKGTWEAIPTKVPSKLANLYLSGDIARYKNSPEAQLRLFSYQEFKGYRDSSFTLAAYDNDNRDCLIYGNTYTATTVSGLDTSLRGLFYNKQLYSKIHWQPDPDLALNEQIATYLNDVADDRADGLKVTIESAENVCFYYMAQALKALDSEQLLYANPTIQSYVAWAKNRLSMVKDPKVFSEEKLSANLESFPEGPERALTTLVGRHLEDFLTEKLDPLEVILQSNLLLEYYSAYVYTLSNEKVASYLRMITHKNPTLKILEVGAGTGSLTQVLLDQLAPNPAAPNFSKYTFTDITPGFLSAAQEKFQQHAGCMDYSILDLEKDPLTQGFEPHSYDVVIASSVIHAVSDVNYALENIRKLLAPGGTFVLIEPSNPNVNRVSFIFGLLPGWWLASEQERTNGPLLTNAQWQTALHKAGFANDIMISPDLSGDAHTLSVIVSKVEVEESVTSKATTVSILVQEDSKLQLEVARLIGQGLSNSPHCTSRSILPLDQNNIEATKGACCIVLAELEDLYLANMDAGRLDTIRHLSSTAAQVIWLTRGREKEPKLGLITGLARVLMNENPDLTFVDLALEENCSAEAISSHTNKIFIQSATTSAENFDLEYKEEKGMLHISRLAPSLDLDQQLDVHTYTQTPVLQNWTDTPLRPLQLAIETPGLLNTLHFQDDDVDAELADTEIEISVKATGVNFKDVVVAMGHIAADCLGLEGSGIVTRVGSGVTTFKQSDRVIFFHLGSYKTIVRAEEQTVVKLPANTSFAEGAALPIVFSTVIHSLANVANLRKGERILIHSGAGGVGQAAIQYALSVGANIFTTVGSQDKKDRLLSLYPQLNADQICISRGAAFEPWLKQRTSGVDVVLNSYSGAGLRRSLECLVPFGRFVDLSKTDAMSFEKLSMATFARNITYASVDLALIWSLSKPLVHSLLTTMIELLNKGHISPATPLEIFPPSNIEQAFRSLQSGKSMGKTVICYSNEDNVLATPQRASKRRFDTNATYLLVGGLGGLGRSIATWMVDHGARHLILLGRSGIKDESARQFVDSLSVRGVQVAAPACDITIESSLVQVLEDCSSSMPPIKGCIQGSMVLNDAAFETMTLEAWQGTLLSKVDGTLNLDKHLPVNLDFFVLLSSAAGIVGSRGQSNYASANTFQDALAVTLSRTGRRRCVSLNLGLVTGIGFAAINMNNIGSVRQTGFIPILEAELQSMLNHLCNPELSIKTATDAQLVTGIDCAPISGPASGMGRSGNSGSHGFTKKPFFRQMVRAGSSTAGASTEGQSGDSSEEKYGNLIASAESEAEAAKIVIRALRQKLAKALWMPDGDIEVQKPIHTFGVDSLVAIELRYWMAKELQAEVSIFDIMGNHTSIVALGTLIAGRTKLRKASSE</sequence>
<dbReference type="Gene3D" id="3.40.50.150">
    <property type="entry name" value="Vaccinia Virus protein VP39"/>
    <property type="match status" value="1"/>
</dbReference>
<keyword evidence="7" id="KW-0012">Acyltransferase</keyword>
<evidence type="ECO:0000259" key="9">
    <source>
        <dbReference type="PROSITE" id="PS50075"/>
    </source>
</evidence>
<dbReference type="Gene3D" id="3.90.180.10">
    <property type="entry name" value="Medium-chain alcohol dehydrogenases, catalytic domain"/>
    <property type="match status" value="1"/>
</dbReference>
<dbReference type="Pfam" id="PF16197">
    <property type="entry name" value="KAsynt_C_assoc"/>
    <property type="match status" value="1"/>
</dbReference>
<dbReference type="OrthoDB" id="329835at2759"/>
<dbReference type="GO" id="GO:0031177">
    <property type="term" value="F:phosphopantetheine binding"/>
    <property type="evidence" value="ECO:0007669"/>
    <property type="project" value="InterPro"/>
</dbReference>
<dbReference type="Pfam" id="PF21089">
    <property type="entry name" value="PKS_DH_N"/>
    <property type="match status" value="1"/>
</dbReference>
<name>A0A8H3FYR8_9LECA</name>
<evidence type="ECO:0000256" key="1">
    <source>
        <dbReference type="ARBA" id="ARBA00022450"/>
    </source>
</evidence>
<dbReference type="InterPro" id="IPR049551">
    <property type="entry name" value="PKS_DH_C"/>
</dbReference>
<dbReference type="PANTHER" id="PTHR43775">
    <property type="entry name" value="FATTY ACID SYNTHASE"/>
    <property type="match status" value="1"/>
</dbReference>
<feature type="domain" description="Ketosynthase family 3 (KS3)" evidence="10">
    <location>
        <begin position="2"/>
        <end position="426"/>
    </location>
</feature>
<dbReference type="InterPro" id="IPR018201">
    <property type="entry name" value="Ketoacyl_synth_AS"/>
</dbReference>
<dbReference type="Pfam" id="PF00698">
    <property type="entry name" value="Acyl_transf_1"/>
    <property type="match status" value="1"/>
</dbReference>
<dbReference type="GO" id="GO:0044550">
    <property type="term" value="P:secondary metabolite biosynthetic process"/>
    <property type="evidence" value="ECO:0007669"/>
    <property type="project" value="TreeGrafter"/>
</dbReference>
<comment type="caution">
    <text evidence="12">The sequence shown here is derived from an EMBL/GenBank/DDBJ whole genome shotgun (WGS) entry which is preliminary data.</text>
</comment>
<dbReference type="Gene3D" id="3.10.129.110">
    <property type="entry name" value="Polyketide synthase dehydratase"/>
    <property type="match status" value="1"/>
</dbReference>
<dbReference type="InterPro" id="IPR014043">
    <property type="entry name" value="Acyl_transferase_dom"/>
</dbReference>
<dbReference type="InterPro" id="IPR011032">
    <property type="entry name" value="GroES-like_sf"/>
</dbReference>
<dbReference type="PROSITE" id="PS00606">
    <property type="entry name" value="KS3_1"/>
    <property type="match status" value="1"/>
</dbReference>
<proteinExistence type="predicted"/>
<dbReference type="InterPro" id="IPR020841">
    <property type="entry name" value="PKS_Beta-ketoAc_synthase_dom"/>
</dbReference>
<dbReference type="Pfam" id="PF08659">
    <property type="entry name" value="KR"/>
    <property type="match status" value="1"/>
</dbReference>
<evidence type="ECO:0000256" key="5">
    <source>
        <dbReference type="ARBA" id="ARBA00023002"/>
    </source>
</evidence>
<dbReference type="InterPro" id="IPR001227">
    <property type="entry name" value="Ac_transferase_dom_sf"/>
</dbReference>
<dbReference type="Pfam" id="PF23114">
    <property type="entry name" value="NAD-bd_HRPKS_sdrA"/>
    <property type="match status" value="1"/>
</dbReference>
<dbReference type="Pfam" id="PF08242">
    <property type="entry name" value="Methyltransf_12"/>
    <property type="match status" value="1"/>
</dbReference>
<dbReference type="InterPro" id="IPR013968">
    <property type="entry name" value="PKS_KR"/>
</dbReference>
<dbReference type="InterPro" id="IPR014030">
    <property type="entry name" value="Ketoacyl_synth_N"/>
</dbReference>
<evidence type="ECO:0000256" key="6">
    <source>
        <dbReference type="ARBA" id="ARBA00023268"/>
    </source>
</evidence>
<dbReference type="SMART" id="SM00823">
    <property type="entry name" value="PKS_PP"/>
    <property type="match status" value="1"/>
</dbReference>
<dbReference type="InterPro" id="IPR049900">
    <property type="entry name" value="PKS_mFAS_DH"/>
</dbReference>
<feature type="active site" description="Proton acceptor; for dehydratase activity" evidence="8">
    <location>
        <position position="1065"/>
    </location>
</feature>
<keyword evidence="13" id="KW-1185">Reference proteome</keyword>
<dbReference type="SUPFAM" id="SSF51735">
    <property type="entry name" value="NAD(P)-binding Rossmann-fold domains"/>
    <property type="match status" value="2"/>
</dbReference>
<dbReference type="CDD" id="cd05195">
    <property type="entry name" value="enoyl_red"/>
    <property type="match status" value="1"/>
</dbReference>
<evidence type="ECO:0000313" key="12">
    <source>
        <dbReference type="EMBL" id="CAF9929931.1"/>
    </source>
</evidence>
<dbReference type="SUPFAM" id="SSF53901">
    <property type="entry name" value="Thiolase-like"/>
    <property type="match status" value="1"/>
</dbReference>
<reference evidence="12" key="1">
    <citation type="submission" date="2021-03" db="EMBL/GenBank/DDBJ databases">
        <authorList>
            <person name="Tagirdzhanova G."/>
        </authorList>
    </citation>
    <scope>NUCLEOTIDE SEQUENCE</scope>
</reference>
<feature type="domain" description="PKS/mFAS DH" evidence="11">
    <location>
        <begin position="1033"/>
        <end position="1348"/>
    </location>
</feature>
<dbReference type="GO" id="GO:0004312">
    <property type="term" value="F:fatty acid synthase activity"/>
    <property type="evidence" value="ECO:0007669"/>
    <property type="project" value="TreeGrafter"/>
</dbReference>
<dbReference type="Gene3D" id="3.40.366.10">
    <property type="entry name" value="Malonyl-Coenzyme A Acyl Carrier Protein, domain 2"/>
    <property type="match status" value="1"/>
</dbReference>
<feature type="domain" description="Carrier" evidence="9">
    <location>
        <begin position="2556"/>
        <end position="2634"/>
    </location>
</feature>
<dbReference type="GO" id="GO:0006633">
    <property type="term" value="P:fatty acid biosynthetic process"/>
    <property type="evidence" value="ECO:0007669"/>
    <property type="project" value="InterPro"/>
</dbReference>
<keyword evidence="4" id="KW-0521">NADP</keyword>
<dbReference type="Pfam" id="PF14765">
    <property type="entry name" value="PS-DH"/>
    <property type="match status" value="1"/>
</dbReference>
<gene>
    <name evidence="12" type="ORF">GOMPHAMPRED_005517</name>
</gene>
<dbReference type="Pfam" id="PF02801">
    <property type="entry name" value="Ketoacyl-synt_C"/>
    <property type="match status" value="1"/>
</dbReference>
<dbReference type="PROSITE" id="PS52019">
    <property type="entry name" value="PKS_MFAS_DH"/>
    <property type="match status" value="1"/>
</dbReference>
<dbReference type="Proteomes" id="UP000664169">
    <property type="component" value="Unassembled WGS sequence"/>
</dbReference>
<dbReference type="InterPro" id="IPR020843">
    <property type="entry name" value="ER"/>
</dbReference>
<feature type="region of interest" description="C-terminal hotdog fold" evidence="8">
    <location>
        <begin position="1187"/>
        <end position="1348"/>
    </location>
</feature>
<dbReference type="CDD" id="cd05274">
    <property type="entry name" value="KR_FAS_SDR_x"/>
    <property type="match status" value="1"/>
</dbReference>
<keyword evidence="1" id="KW-0596">Phosphopantetheine</keyword>
<dbReference type="SMART" id="SM00827">
    <property type="entry name" value="PKS_AT"/>
    <property type="match status" value="1"/>
</dbReference>
<keyword evidence="2" id="KW-0597">Phosphoprotein</keyword>
<dbReference type="InterPro" id="IPR014031">
    <property type="entry name" value="Ketoacyl_synth_C"/>
</dbReference>
<evidence type="ECO:0000313" key="13">
    <source>
        <dbReference type="Proteomes" id="UP000664169"/>
    </source>
</evidence>
<dbReference type="InterPro" id="IPR013154">
    <property type="entry name" value="ADH-like_N"/>
</dbReference>
<dbReference type="InterPro" id="IPR036291">
    <property type="entry name" value="NAD(P)-bd_dom_sf"/>
</dbReference>
<dbReference type="InterPro" id="IPR016039">
    <property type="entry name" value="Thiolase-like"/>
</dbReference>
<dbReference type="SMART" id="SM00825">
    <property type="entry name" value="PKS_KS"/>
    <property type="match status" value="1"/>
</dbReference>
<evidence type="ECO:0000256" key="3">
    <source>
        <dbReference type="ARBA" id="ARBA00022679"/>
    </source>
</evidence>
<dbReference type="Gene3D" id="3.30.70.3290">
    <property type="match status" value="1"/>
</dbReference>
<dbReference type="InterPro" id="IPR020807">
    <property type="entry name" value="PKS_DH"/>
</dbReference>
<protein>
    <recommendedName>
        <fullName evidence="14">Carrier domain-containing protein</fullName>
    </recommendedName>
</protein>
<dbReference type="SUPFAM" id="SSF55048">
    <property type="entry name" value="Probable ACP-binding domain of malonyl-CoA ACP transacylase"/>
    <property type="match status" value="1"/>
</dbReference>
<evidence type="ECO:0008006" key="14">
    <source>
        <dbReference type="Google" id="ProtNLM"/>
    </source>
</evidence>